<dbReference type="PROSITE" id="PS51669">
    <property type="entry name" value="4FE4S_MOW_BIS_MGD"/>
    <property type="match status" value="1"/>
</dbReference>
<dbReference type="GO" id="GO:0046872">
    <property type="term" value="F:metal ion binding"/>
    <property type="evidence" value="ECO:0007669"/>
    <property type="project" value="UniProtKB-KW"/>
</dbReference>
<dbReference type="SUPFAM" id="SSF50692">
    <property type="entry name" value="ADC-like"/>
    <property type="match status" value="1"/>
</dbReference>
<dbReference type="GO" id="GO:0016491">
    <property type="term" value="F:oxidoreductase activity"/>
    <property type="evidence" value="ECO:0007669"/>
    <property type="project" value="UniProtKB-KW"/>
</dbReference>
<dbReference type="PANTHER" id="PTHR43105:SF9">
    <property type="entry name" value="NADPH-FE(3+) OXIDOREDUCTASE SUBUNIT ALPHA"/>
    <property type="match status" value="1"/>
</dbReference>
<dbReference type="Gene3D" id="3.40.50.740">
    <property type="match status" value="1"/>
</dbReference>
<gene>
    <name evidence="7" type="ORF">SAMN05216230_11535</name>
</gene>
<evidence type="ECO:0000256" key="1">
    <source>
        <dbReference type="ARBA" id="ARBA00022485"/>
    </source>
</evidence>
<dbReference type="EMBL" id="FOEQ01000015">
    <property type="protein sequence ID" value="SER94894.1"/>
    <property type="molecule type" value="Genomic_DNA"/>
</dbReference>
<dbReference type="Pfam" id="PF04879">
    <property type="entry name" value="Molybdop_Fe4S4"/>
    <property type="match status" value="1"/>
</dbReference>
<name>A0A1H9TD73_9PSED</name>
<dbReference type="Pfam" id="PF01568">
    <property type="entry name" value="Molydop_binding"/>
    <property type="match status" value="1"/>
</dbReference>
<dbReference type="CDD" id="cd02782">
    <property type="entry name" value="MopB_CT_1"/>
    <property type="match status" value="1"/>
</dbReference>
<dbReference type="InterPro" id="IPR006963">
    <property type="entry name" value="Mopterin_OxRdtase_4Fe-4S_dom"/>
</dbReference>
<evidence type="ECO:0000313" key="8">
    <source>
        <dbReference type="Proteomes" id="UP000199221"/>
    </source>
</evidence>
<protein>
    <submittedName>
        <fullName evidence="7">Anaerobic selenocysteine-containing dehydrogenase</fullName>
    </submittedName>
</protein>
<dbReference type="RefSeq" id="WP_094012397.1">
    <property type="nucleotide sequence ID" value="NZ_FOEQ01000015.1"/>
</dbReference>
<dbReference type="PANTHER" id="PTHR43105">
    <property type="entry name" value="RESPIRATORY NITRATE REDUCTASE"/>
    <property type="match status" value="1"/>
</dbReference>
<dbReference type="Pfam" id="PF00384">
    <property type="entry name" value="Molybdopterin"/>
    <property type="match status" value="1"/>
</dbReference>
<dbReference type="InterPro" id="IPR009010">
    <property type="entry name" value="Asp_de-COase-like_dom_sf"/>
</dbReference>
<keyword evidence="1" id="KW-0004">4Fe-4S</keyword>
<keyword evidence="4" id="KW-0408">Iron</keyword>
<organism evidence="7 8">
    <name type="scientific">Pseudomonas soli</name>
    <dbReference type="NCBI Taxonomy" id="1306993"/>
    <lineage>
        <taxon>Bacteria</taxon>
        <taxon>Pseudomonadati</taxon>
        <taxon>Pseudomonadota</taxon>
        <taxon>Gammaproteobacteria</taxon>
        <taxon>Pseudomonadales</taxon>
        <taxon>Pseudomonadaceae</taxon>
        <taxon>Pseudomonas</taxon>
    </lineage>
</organism>
<keyword evidence="3" id="KW-0560">Oxidoreductase</keyword>
<evidence type="ECO:0000256" key="2">
    <source>
        <dbReference type="ARBA" id="ARBA00022723"/>
    </source>
</evidence>
<keyword evidence="5" id="KW-0411">Iron-sulfur</keyword>
<dbReference type="InterPro" id="IPR006657">
    <property type="entry name" value="MoPterin_dinucl-bd_dom"/>
</dbReference>
<dbReference type="InterPro" id="IPR006656">
    <property type="entry name" value="Mopterin_OxRdtase"/>
</dbReference>
<dbReference type="SUPFAM" id="SSF53706">
    <property type="entry name" value="Formate dehydrogenase/DMSO reductase, domains 1-3"/>
    <property type="match status" value="1"/>
</dbReference>
<evidence type="ECO:0000256" key="5">
    <source>
        <dbReference type="ARBA" id="ARBA00023014"/>
    </source>
</evidence>
<dbReference type="SMART" id="SM00926">
    <property type="entry name" value="Molybdop_Fe4S4"/>
    <property type="match status" value="1"/>
</dbReference>
<dbReference type="CDD" id="cd02762">
    <property type="entry name" value="MopB_1"/>
    <property type="match status" value="1"/>
</dbReference>
<dbReference type="InterPro" id="IPR050123">
    <property type="entry name" value="Prok_molybdopt-oxidoreductase"/>
</dbReference>
<evidence type="ECO:0000256" key="4">
    <source>
        <dbReference type="ARBA" id="ARBA00023004"/>
    </source>
</evidence>
<dbReference type="Proteomes" id="UP000199221">
    <property type="component" value="Unassembled WGS sequence"/>
</dbReference>
<proteinExistence type="predicted"/>
<evidence type="ECO:0000313" key="7">
    <source>
        <dbReference type="EMBL" id="SER94894.1"/>
    </source>
</evidence>
<dbReference type="Gene3D" id="3.40.228.10">
    <property type="entry name" value="Dimethylsulfoxide Reductase, domain 2"/>
    <property type="match status" value="1"/>
</dbReference>
<dbReference type="AlphaFoldDB" id="A0A1H9TD73"/>
<dbReference type="GO" id="GO:0043546">
    <property type="term" value="F:molybdopterin cofactor binding"/>
    <property type="evidence" value="ECO:0007669"/>
    <property type="project" value="InterPro"/>
</dbReference>
<dbReference type="GO" id="GO:0016020">
    <property type="term" value="C:membrane"/>
    <property type="evidence" value="ECO:0007669"/>
    <property type="project" value="TreeGrafter"/>
</dbReference>
<accession>A0A1H9TD73</accession>
<reference evidence="7 8" key="1">
    <citation type="submission" date="2016-10" db="EMBL/GenBank/DDBJ databases">
        <authorList>
            <person name="de Groot N.N."/>
        </authorList>
    </citation>
    <scope>NUCLEOTIDE SEQUENCE [LARGE SCALE GENOMIC DNA]</scope>
    <source>
        <strain evidence="7 8">LMG 27941</strain>
    </source>
</reference>
<keyword evidence="2" id="KW-0479">Metal-binding</keyword>
<dbReference type="GO" id="GO:0045333">
    <property type="term" value="P:cellular respiration"/>
    <property type="evidence" value="ECO:0007669"/>
    <property type="project" value="UniProtKB-ARBA"/>
</dbReference>
<dbReference type="Gene3D" id="2.20.25.90">
    <property type="entry name" value="ADC-like domains"/>
    <property type="match status" value="1"/>
</dbReference>
<dbReference type="Gene3D" id="2.40.40.20">
    <property type="match status" value="1"/>
</dbReference>
<feature type="domain" description="4Fe-4S Mo/W bis-MGD-type" evidence="6">
    <location>
        <begin position="3"/>
        <end position="64"/>
    </location>
</feature>
<dbReference type="GO" id="GO:0051539">
    <property type="term" value="F:4 iron, 4 sulfur cluster binding"/>
    <property type="evidence" value="ECO:0007669"/>
    <property type="project" value="UniProtKB-KW"/>
</dbReference>
<evidence type="ECO:0000256" key="3">
    <source>
        <dbReference type="ARBA" id="ARBA00023002"/>
    </source>
</evidence>
<sequence>MTKTLHHRACHLCEAICGLNIEITHEAEGPPRISSIKGDPQDPFSRGHICPKAVALQDIQEDPDRLRQPHRRIGDQWQAIGWDEAFAFAAERLWAVQQAHGRNAVAVYQGNPSVHNYGLMTHSNYFLGLLKTRNRFSATSVDQLPQHLTSHLMYGHGLLLPIPDIDHTQFMLILGGNPLASNGSIMTVPDVEKRLKVLKARGGQLVVVDPRRSETALLADRHLFIRPGGDAALLCGLLHTLFAEGLARGSHLPINGLEQVREAILPFDAASMSALCGIPAEEIRRLARDFAAADKAVCYGRMGVSTQAFGSLCHWLVQLINLVTGNLDRVGGALCTEPAVDLVASTSGGHFDQWRSRVSGLPEYAGELPVSALAEEILEPGDGQVRALVTVAGNPVLSTPNGRRLDEALAGLEFMLSIDLYINETTRHADLILPSTSALENDHYDSTFNLLAVRNVTRFNRAILPKPEGALHDWEIFVGLAEAFAQRAQVELKATLPPARMIDFALRKGPYGDESSWKLSLQMLDEHPHGLDLGPLGANLAVRLRTVGGKVEAAPAVLLGDLQRLARQAAPTAGQLLLIGRRHVRSNNSWMHNYHRLVKGKPRHHLLMHPDDLLHRQLQDGQMVRIRSRTGVIEVPVQASEEMMPGVVSLPHGYGHGRQGARLQVAGAQPGVSANDLTDEHLRDGVSGNAALNGVPVQVEAA</sequence>
<dbReference type="GO" id="GO:1990204">
    <property type="term" value="C:oxidoreductase complex"/>
    <property type="evidence" value="ECO:0007669"/>
    <property type="project" value="UniProtKB-ARBA"/>
</dbReference>
<evidence type="ECO:0000259" key="6">
    <source>
        <dbReference type="PROSITE" id="PS51669"/>
    </source>
</evidence>